<evidence type="ECO:0000256" key="1">
    <source>
        <dbReference type="SAM" id="MobiDB-lite"/>
    </source>
</evidence>
<name>A0AAW0MJE3_9GOBI</name>
<feature type="region of interest" description="Disordered" evidence="1">
    <location>
        <begin position="1"/>
        <end position="64"/>
    </location>
</feature>
<dbReference type="Proteomes" id="UP001460270">
    <property type="component" value="Unassembled WGS sequence"/>
</dbReference>
<reference evidence="3" key="1">
    <citation type="submission" date="2024-04" db="EMBL/GenBank/DDBJ databases">
        <title>Salinicola lusitanus LLJ914,a marine bacterium isolated from the Okinawa Trough.</title>
        <authorList>
            <person name="Li J."/>
        </authorList>
    </citation>
    <scope>NUCLEOTIDE SEQUENCE [LARGE SCALE GENOMIC DNA]</scope>
</reference>
<sequence length="64" mass="6824">MSVAPWRTVTGGAPPGGQSQVERPLEDSHRWSAPWRTVTGGAPPDGRIMVQTEPDEEDVPAVSS</sequence>
<organism evidence="2 3">
    <name type="scientific">Mugilogobius chulae</name>
    <name type="common">yellowstripe goby</name>
    <dbReference type="NCBI Taxonomy" id="88201"/>
    <lineage>
        <taxon>Eukaryota</taxon>
        <taxon>Metazoa</taxon>
        <taxon>Chordata</taxon>
        <taxon>Craniata</taxon>
        <taxon>Vertebrata</taxon>
        <taxon>Euteleostomi</taxon>
        <taxon>Actinopterygii</taxon>
        <taxon>Neopterygii</taxon>
        <taxon>Teleostei</taxon>
        <taxon>Neoteleostei</taxon>
        <taxon>Acanthomorphata</taxon>
        <taxon>Gobiaria</taxon>
        <taxon>Gobiiformes</taxon>
        <taxon>Gobioidei</taxon>
        <taxon>Gobiidae</taxon>
        <taxon>Gobionellinae</taxon>
        <taxon>Mugilogobius</taxon>
    </lineage>
</organism>
<proteinExistence type="predicted"/>
<protein>
    <submittedName>
        <fullName evidence="2">Uncharacterized protein</fullName>
    </submittedName>
</protein>
<evidence type="ECO:0000313" key="3">
    <source>
        <dbReference type="Proteomes" id="UP001460270"/>
    </source>
</evidence>
<dbReference type="EMBL" id="JBBPFD010000715">
    <property type="protein sequence ID" value="KAK7877187.1"/>
    <property type="molecule type" value="Genomic_DNA"/>
</dbReference>
<gene>
    <name evidence="2" type="ORF">WMY93_032110</name>
</gene>
<dbReference type="AlphaFoldDB" id="A0AAW0MJE3"/>
<comment type="caution">
    <text evidence="2">The sequence shown here is derived from an EMBL/GenBank/DDBJ whole genome shotgun (WGS) entry which is preliminary data.</text>
</comment>
<accession>A0AAW0MJE3</accession>
<keyword evidence="3" id="KW-1185">Reference proteome</keyword>
<evidence type="ECO:0000313" key="2">
    <source>
        <dbReference type="EMBL" id="KAK7877187.1"/>
    </source>
</evidence>
<feature type="compositionally biased region" description="Acidic residues" evidence="1">
    <location>
        <begin position="53"/>
        <end position="64"/>
    </location>
</feature>